<dbReference type="EMBL" id="CAJVCH010129360">
    <property type="protein sequence ID" value="CAG7725993.1"/>
    <property type="molecule type" value="Genomic_DNA"/>
</dbReference>
<reference evidence="12" key="1">
    <citation type="submission" date="2021-06" db="EMBL/GenBank/DDBJ databases">
        <authorList>
            <person name="Hodson N. C."/>
            <person name="Mongue J. A."/>
            <person name="Jaron S. K."/>
        </authorList>
    </citation>
    <scope>NUCLEOTIDE SEQUENCE</scope>
</reference>
<feature type="compositionally biased region" description="Polar residues" evidence="8">
    <location>
        <begin position="3042"/>
        <end position="3052"/>
    </location>
</feature>
<dbReference type="PROSITE" id="PS51783">
    <property type="entry name" value="PH_BEACH"/>
    <property type="match status" value="1"/>
</dbReference>
<dbReference type="PROSITE" id="PS50294">
    <property type="entry name" value="WD_REPEATS_REGION"/>
    <property type="match status" value="1"/>
</dbReference>
<keyword evidence="5" id="KW-0862">Zinc</keyword>
<evidence type="ECO:0000256" key="7">
    <source>
        <dbReference type="PROSITE-ProRule" id="PRU00221"/>
    </source>
</evidence>
<proteinExistence type="predicted"/>
<feature type="repeat" description="WD" evidence="7">
    <location>
        <begin position="2908"/>
        <end position="2941"/>
    </location>
</feature>
<comment type="caution">
    <text evidence="12">The sequence shown here is derived from an EMBL/GenBank/DDBJ whole genome shotgun (WGS) entry which is preliminary data.</text>
</comment>
<dbReference type="Pfam" id="PF01363">
    <property type="entry name" value="FYVE"/>
    <property type="match status" value="1"/>
</dbReference>
<sequence>MRKLWVSGSNPAANNGSGTSGSNSQLNQSISLGLMHLRKLFGDYSHAPSDDKVYNMLPLFCKVFTSSSTTEMIERFPEISSFTQAVSHLVVAEVRHRATNQSTEAAAISIINYLEESEDTTQHGWALLTALNLLSAGDQTLIDIMTASAVPSTLIKCLYLFFDLPEISPPNISGPSSDFSPMEKRLLLQKIFVQLLIRLCSYPSPAEQLAKEDDLALIFSAVTSWCPPHNAMWRKSAAEVLMTISTHGLTSSVLSYIHNKACIAMCIDNLRRGTHLTPLEVTEMVLTLFCFLKDSAELSQVLLDDFKAAQGYQFFTETLLKLEQDLTSESQEAIRNLVLVVASLTMCGFTSLRPNVPNSLFPLPTFQMPPPGTKGCTVRNLNSFNVLHSVFNKSTTTFLTTVALDSVSSILKADNVNYFILDSVLPQMAEKLHLKSPEVQQKYLETVEFVVFQLQFTPCKELIAISRILKSEQNENDRLKLACVKMLTNLVKHNALFKDVFREVGILEVIVGCLYIEEGNPELILSVIELLTILLSGNNSNVSIFRENNGSKCVIGFITSSIGLRGSSLALMQQLLMSQGGEEDMTSLLVTLHSSDVNSNIPLKIEILTSLITSFRESHRARNNFRKAGGFLYLMSVLVSMEGLLSKNCNSIRERMHLIQLIFASFALSMRFEPANAKLFHQEISLPSLADTVRLLGFLSKQTHLTPRVNAISSSDDSQIQQVFNSLFTSTPPDPSAFSLPFQLTQTIFLYRLLYDLATDAFDRSQSSSNFRTPASAVGTSGSSCGSQTRDDSTCSTPTSPLVKKLTPSLNLNPPVPEPIVVHSSVVIVMLKLIPSVEDIQCQLFCAELVKSLVRNERNQQMMAQTGLVEILLDKCAVGLSDESHVLHSPLHYAFERVATHHLQPRDLRRFMRLGNPLNCDRTSPPSANISASCAPVQLNRIKSLVSMTTPKSDNITNSNFYSNSSTPFPSFVEFDMLAEGFGCLYLPSVAPHTQSSTPEFGTNLLASGIGERGFPGTSGLSFSTWFCVDKFSDPRVDPHPVRILTIIKETSSSQKLVLCVVVSARDKALLVSTRETSLPPQGVGEWEPDVSPPSSLRVWCPELLHEGQWHHVFLTFSPSSFTLHVNGRAVHSGKLDYPSRSKGASYSAFIGTPPVWRKASKLTWRQGICHLFEDWVPNSSTIANIWKSGPEYPGNWQAVKTHADVIGPLIAEDKIVFGLNSLAVSQLTLAKIRKIYTKADAKAIAKQLGLSSHENATPISILHNSAAHLMGPIRCLGGVSIGYLGVRIFTPLPVAKSALSIAGIPTFVGLVAMATTGEALYASLKSLVCVVKSNCVNGATSSTLVDRSCWQMLGYLLKRKKNLLSMRVLHLVFSLINSDTGTGNSGFTELLGDLDIWVDIDQDVDLEKPVYDHFYQLLADDQKNTLELLRQANMTTKLLHRLTQNPNNQILAILGHLLHTKPSSDLTTYGHFVISTLAMDGVREEMTNTVELRNKCLQLIHSLMYTGKVLNVGFCEELIGRLGYDFILLFCETNIHPSSMLWALRILLLCLTSSPGLKAKFKDPSSFSFVRTASFQNVILPLRKQEDEIVRKTGVVGGWARLSLLLSQRCEEIHGDSLLMPDEVWLIICAMVLSQPCRNVSMKNDQKELMTLDTIWNYVFALPSNKMISSLYGKVTLCPDAINTLLTVTRVFITADETSSDIPACIIQFLIYLYSNTPEFQPLFTSTEILSSLASTVMPLDTDSAEDIEVKLGDSCDAVVVVDRTKTSNINLMNHPAKKIILDFLRMIIIDWMSNSNALQKNTSLVVDTVLEAGSSDDIGLITQFHTNLLGTLLDHLIAFDLDRMTSYLQAVGQFLCRLVDKLWIESFNRDPMVVFDFILVLVNHCRNKRTPPQTTDMIYNCLNRTVLFILSRRTNKWEKVEALKKLRSVRSVIFGSGNHQQEFFGCLVHVLGCLVDGLPISLEGANKTQWHVSHEVPDGKEQARLDLEISSTAEKVWEDLFISKKPMVEDVFKITFQSPQPPPLSSLREQIGESANKLWISYMTSETSPNQKKPGSNPVGIQSWEIHSQLQSRLQKVTGPLTRLAGRSVLRKDSEKEKFVNLVSQWGEAKRVQILSNKHVVNIKENLESQERFQLENQRHLHRYVKDTLLPQLEMDLTRERGLWGPQEPCCLDKWQLDTTEGPCRMRKKLIKNDMFYIHYPFIDTNPSVSSLSSPKARRVNPPMSRDSKEFHRRFKHQPSLITDSGTSISSLDDVDDTTASTSSDPASPRVAHKIVYSAAQSMDDPFPDDQQPQPDPDNNSMLFRLINSQHEKISLIFRMAQITGLDTSEGLLLFGKDMFYLISGFTILAKTRDIKDMYYLPANMYEPILPPQCYGPTPKRNKQHTCWKFHYEDVTEVHKRRYLLQPIALEIFCSDGRNYLLAFPRKVRNVVYQKFISMSKNENSDVKQSVAGQRRTTSVESSSGIFSSLIGETSVTQRWVRGEISNFQYLMHLNTLAGRSYNDLMQYPVFPWILSNYDSSTLDLNDPLSFRDLGKPMGAQSSNRLVQFTKRYREWDDPHGETPPYHYGTHYSSAMIVCSYLVRMEPFAQHFLRLQGGHFDLADRMFHSIKEAWTSASKHNMADVKELIPEFFYLPEFLKNSNNFDLGSKQNGVPLGDVLLPPWAKNDPREFIRIHRMALECDYVSQHLHEWIDLIFGYKQQGPAAVEAVNVFHHLFYEGNVDIYTIDDPLKKNATIGFINNFGQIPKQLFKKPHPMKRVNKMENSNTIINFNAMSEKTFSEKLFYHHVDNLRPTMSPIKELKGPVGQIFPMENKLLTVEQNKHLLSSSKFISWGFADCSIRICSMDTDRPISIMELTQQQINVGNPGEVTVITTHHEKMILMGSTNTFISVWELHEKEMRFKSNLYGHTEAISCLACSSSYNIIVSGSKDMTCIVWDLARLCFVRQLVPHSSTVDAVGVNELTGDICTCDGSWLRLWSINGDPVCVVDTAGVGGGGGMSSGVLCVSFTYLNDWDEANVILTGSTDGIVRMWSLAYVQTPDNDNNTSVSSEDSEEHNNSTNLDVFDPDKDVDDSQLIDNSTPLPVVSCSSQTAPVVAPASPILPAVRERVRASSSEEQQTKQQNRKSDLITKKRERTIRSSKSETSLNIDDSFEILSSSDFRVNENVTWLRKLLFRGKLTMHTAYDRKDNTEPASITCISVSKDHKNVYVGDARGRVFSWSVNESGKCADHWVRDEVSDSCAACQTKFTLTERKHHCRNCGQLFCSKCSRFESEIFRLRILRPVRVCQPCFVQLKGRLLSEASN</sequence>
<feature type="region of interest" description="Disordered" evidence="8">
    <location>
        <begin position="765"/>
        <end position="801"/>
    </location>
</feature>
<dbReference type="PANTHER" id="PTHR46108:SF4">
    <property type="entry name" value="BLUE CHEESE"/>
    <property type="match status" value="1"/>
</dbReference>
<feature type="compositionally biased region" description="Polar residues" evidence="8">
    <location>
        <begin position="2242"/>
        <end position="2251"/>
    </location>
</feature>
<dbReference type="InterPro" id="IPR000409">
    <property type="entry name" value="BEACH_dom"/>
</dbReference>
<dbReference type="CDD" id="cd15719">
    <property type="entry name" value="FYVE_WDFY3"/>
    <property type="match status" value="1"/>
</dbReference>
<feature type="domain" description="BEACH" evidence="10">
    <location>
        <begin position="2467"/>
        <end position="2760"/>
    </location>
</feature>
<feature type="region of interest" description="Disordered" evidence="8">
    <location>
        <begin position="3042"/>
        <end position="3080"/>
    </location>
</feature>
<dbReference type="PROSITE" id="PS50082">
    <property type="entry name" value="WD_REPEATS_2"/>
    <property type="match status" value="1"/>
</dbReference>
<dbReference type="InterPro" id="IPR000306">
    <property type="entry name" value="Znf_FYVE"/>
</dbReference>
<dbReference type="Pfam" id="PF00400">
    <property type="entry name" value="WD40"/>
    <property type="match status" value="2"/>
</dbReference>
<dbReference type="InterPro" id="IPR023362">
    <property type="entry name" value="PH-BEACH_dom"/>
</dbReference>
<dbReference type="GO" id="GO:0008270">
    <property type="term" value="F:zinc ion binding"/>
    <property type="evidence" value="ECO:0007669"/>
    <property type="project" value="UniProtKB-KW"/>
</dbReference>
<feature type="compositionally biased region" description="Low complexity" evidence="8">
    <location>
        <begin position="7"/>
        <end position="24"/>
    </location>
</feature>
<dbReference type="SMART" id="SM00320">
    <property type="entry name" value="WD40"/>
    <property type="match status" value="5"/>
</dbReference>
<evidence type="ECO:0000256" key="8">
    <source>
        <dbReference type="SAM" id="MobiDB-lite"/>
    </source>
</evidence>
<evidence type="ECO:0000259" key="9">
    <source>
        <dbReference type="PROSITE" id="PS50178"/>
    </source>
</evidence>
<organism evidence="12 13">
    <name type="scientific">Allacma fusca</name>
    <dbReference type="NCBI Taxonomy" id="39272"/>
    <lineage>
        <taxon>Eukaryota</taxon>
        <taxon>Metazoa</taxon>
        <taxon>Ecdysozoa</taxon>
        <taxon>Arthropoda</taxon>
        <taxon>Hexapoda</taxon>
        <taxon>Collembola</taxon>
        <taxon>Symphypleona</taxon>
        <taxon>Sminthuridae</taxon>
        <taxon>Allacma</taxon>
    </lineage>
</organism>
<dbReference type="CDD" id="cd06071">
    <property type="entry name" value="Beach"/>
    <property type="match status" value="1"/>
</dbReference>
<gene>
    <name evidence="12" type="ORF">AFUS01_LOCUS14927</name>
</gene>
<keyword evidence="2" id="KW-0479">Metal-binding</keyword>
<dbReference type="Pfam" id="PF02138">
    <property type="entry name" value="Beach"/>
    <property type="match status" value="1"/>
</dbReference>
<dbReference type="CDD" id="cd01201">
    <property type="entry name" value="PH_BEACH"/>
    <property type="match status" value="1"/>
</dbReference>
<evidence type="ECO:0000256" key="5">
    <source>
        <dbReference type="ARBA" id="ARBA00022833"/>
    </source>
</evidence>
<dbReference type="PROSITE" id="PS00678">
    <property type="entry name" value="WD_REPEATS_1"/>
    <property type="match status" value="1"/>
</dbReference>
<dbReference type="FunFam" id="1.10.1540.10:FF:000002">
    <property type="entry name" value="WD repeat and FYVE domain containing 3"/>
    <property type="match status" value="1"/>
</dbReference>
<dbReference type="PANTHER" id="PTHR46108">
    <property type="entry name" value="BLUE CHEESE"/>
    <property type="match status" value="1"/>
</dbReference>
<feature type="compositionally biased region" description="Basic and acidic residues" evidence="8">
    <location>
        <begin position="3127"/>
        <end position="3144"/>
    </location>
</feature>
<keyword evidence="1 7" id="KW-0853">WD repeat</keyword>
<feature type="region of interest" description="Disordered" evidence="8">
    <location>
        <begin position="3110"/>
        <end position="3145"/>
    </location>
</feature>
<dbReference type="InterPro" id="IPR051944">
    <property type="entry name" value="BEACH_domain_protein"/>
</dbReference>
<keyword evidence="4 6" id="KW-0863">Zinc-finger</keyword>
<dbReference type="Pfam" id="PF14844">
    <property type="entry name" value="PH_BEACH"/>
    <property type="match status" value="1"/>
</dbReference>
<feature type="region of interest" description="Disordered" evidence="8">
    <location>
        <begin position="2210"/>
        <end position="2271"/>
    </location>
</feature>
<dbReference type="InterPro" id="IPR017455">
    <property type="entry name" value="Znf_FYVE-rel"/>
</dbReference>
<feature type="compositionally biased region" description="Polar residues" evidence="8">
    <location>
        <begin position="3114"/>
        <end position="3124"/>
    </location>
</feature>
<protein>
    <recommendedName>
        <fullName evidence="14">WD repeat and FYVE domain-containing protein 3</fullName>
    </recommendedName>
</protein>
<dbReference type="PROSITE" id="PS50197">
    <property type="entry name" value="BEACH"/>
    <property type="match status" value="1"/>
</dbReference>
<feature type="region of interest" description="Disordered" evidence="8">
    <location>
        <begin position="1"/>
        <end position="24"/>
    </location>
</feature>
<dbReference type="Pfam" id="PF23295">
    <property type="entry name" value="Arm_4"/>
    <property type="match status" value="1"/>
</dbReference>
<dbReference type="InterPro" id="IPR001680">
    <property type="entry name" value="WD40_rpt"/>
</dbReference>
<evidence type="ECO:0000256" key="1">
    <source>
        <dbReference type="ARBA" id="ARBA00022574"/>
    </source>
</evidence>
<dbReference type="Proteomes" id="UP000708208">
    <property type="component" value="Unassembled WGS sequence"/>
</dbReference>
<evidence type="ECO:0000259" key="11">
    <source>
        <dbReference type="PROSITE" id="PS51783"/>
    </source>
</evidence>
<feature type="compositionally biased region" description="Polar residues" evidence="8">
    <location>
        <begin position="765"/>
        <end position="800"/>
    </location>
</feature>
<feature type="domain" description="BEACH-type PH" evidence="11">
    <location>
        <begin position="2311"/>
        <end position="2439"/>
    </location>
</feature>
<dbReference type="SMART" id="SM00064">
    <property type="entry name" value="FYVE"/>
    <property type="match status" value="1"/>
</dbReference>
<evidence type="ECO:0000256" key="6">
    <source>
        <dbReference type="PROSITE-ProRule" id="PRU00091"/>
    </source>
</evidence>
<evidence type="ECO:0000313" key="12">
    <source>
        <dbReference type="EMBL" id="CAG7725993.1"/>
    </source>
</evidence>
<evidence type="ECO:0000256" key="2">
    <source>
        <dbReference type="ARBA" id="ARBA00022723"/>
    </source>
</evidence>
<feature type="domain" description="FYVE-type" evidence="9">
    <location>
        <begin position="3237"/>
        <end position="3297"/>
    </location>
</feature>
<evidence type="ECO:0000259" key="10">
    <source>
        <dbReference type="PROSITE" id="PS50197"/>
    </source>
</evidence>
<name>A0A8J2JRL0_9HEXA</name>
<dbReference type="OrthoDB" id="10018316at2759"/>
<evidence type="ECO:0000256" key="3">
    <source>
        <dbReference type="ARBA" id="ARBA00022737"/>
    </source>
</evidence>
<dbReference type="InterPro" id="IPR056252">
    <property type="entry name" value="Alfy-like_Arm-like"/>
</dbReference>
<dbReference type="SMART" id="SM01026">
    <property type="entry name" value="Beach"/>
    <property type="match status" value="1"/>
</dbReference>
<evidence type="ECO:0000256" key="4">
    <source>
        <dbReference type="ARBA" id="ARBA00022771"/>
    </source>
</evidence>
<keyword evidence="3" id="KW-0677">Repeat</keyword>
<keyword evidence="13" id="KW-1185">Reference proteome</keyword>
<evidence type="ECO:0000313" key="13">
    <source>
        <dbReference type="Proteomes" id="UP000708208"/>
    </source>
</evidence>
<dbReference type="PROSITE" id="PS50178">
    <property type="entry name" value="ZF_FYVE"/>
    <property type="match status" value="1"/>
</dbReference>
<evidence type="ECO:0008006" key="14">
    <source>
        <dbReference type="Google" id="ProtNLM"/>
    </source>
</evidence>
<accession>A0A8J2JRL0</accession>
<dbReference type="InterPro" id="IPR019775">
    <property type="entry name" value="WD40_repeat_CS"/>
</dbReference>